<dbReference type="PANTHER" id="PTHR15549">
    <property type="entry name" value="PAIRED IMMUNOGLOBULIN-LIKE TYPE 2 RECEPTOR"/>
    <property type="match status" value="1"/>
</dbReference>
<name>A0A8H4UUA1_9HYPO</name>
<gene>
    <name evidence="8" type="ORF">FZEAL_1074</name>
</gene>
<dbReference type="EMBL" id="JABEYC010000062">
    <property type="protein sequence ID" value="KAF4983539.1"/>
    <property type="molecule type" value="Genomic_DNA"/>
</dbReference>
<keyword evidence="7" id="KW-0732">Signal</keyword>
<sequence length="236" mass="25262">MCRLLSFGLAFSILVAFVHCETEFIRPAGWDDEIDNDVSYFIRHAAGSKMVIKWETDQDEITLYLTQKLSSGILEWYLMIEDTTQNQYGWPTVYDPASNATDNEDVICGFALYEPVDGDLLAQSRFFNISAPESDSTTTSSVSTIGSTSATAPISSSTTVTTSSMDTEIAPTESSTSQDTSSDSGPGLSGGATAGIGAGATLGGLLVLGGVGFLLWKRHRRRSKDSDMPAELPGQV</sequence>
<evidence type="ECO:0000256" key="7">
    <source>
        <dbReference type="SAM" id="SignalP"/>
    </source>
</evidence>
<evidence type="ECO:0000256" key="6">
    <source>
        <dbReference type="SAM" id="Phobius"/>
    </source>
</evidence>
<keyword evidence="9" id="KW-1185">Reference proteome</keyword>
<feature type="compositionally biased region" description="Low complexity" evidence="5">
    <location>
        <begin position="134"/>
        <end position="167"/>
    </location>
</feature>
<evidence type="ECO:0000256" key="4">
    <source>
        <dbReference type="ARBA" id="ARBA00023136"/>
    </source>
</evidence>
<keyword evidence="4 6" id="KW-0472">Membrane</keyword>
<dbReference type="AlphaFoldDB" id="A0A8H4UUA1"/>
<feature type="region of interest" description="Disordered" evidence="5">
    <location>
        <begin position="132"/>
        <end position="190"/>
    </location>
</feature>
<proteinExistence type="predicted"/>
<reference evidence="8" key="1">
    <citation type="journal article" date="2020" name="BMC Genomics">
        <title>Correction to: Identification and distribution of gene clusters required for synthesis of sphingolipid metabolism inhibitors in diverse species of the filamentous fungus Fusarium.</title>
        <authorList>
            <person name="Kim H.S."/>
            <person name="Lohmar J.M."/>
            <person name="Busman M."/>
            <person name="Brown D.W."/>
            <person name="Naumann T.A."/>
            <person name="Divon H.H."/>
            <person name="Lysoe E."/>
            <person name="Uhlig S."/>
            <person name="Proctor R.H."/>
        </authorList>
    </citation>
    <scope>NUCLEOTIDE SEQUENCE</scope>
    <source>
        <strain evidence="8">NRRL 22465</strain>
    </source>
</reference>
<evidence type="ECO:0000256" key="5">
    <source>
        <dbReference type="SAM" id="MobiDB-lite"/>
    </source>
</evidence>
<evidence type="ECO:0000313" key="8">
    <source>
        <dbReference type="EMBL" id="KAF4983539.1"/>
    </source>
</evidence>
<reference evidence="8" key="2">
    <citation type="submission" date="2020-05" db="EMBL/GenBank/DDBJ databases">
        <authorList>
            <person name="Kim H.-S."/>
            <person name="Proctor R.H."/>
            <person name="Brown D.W."/>
        </authorList>
    </citation>
    <scope>NUCLEOTIDE SEQUENCE</scope>
    <source>
        <strain evidence="8">NRRL 22465</strain>
    </source>
</reference>
<keyword evidence="3 6" id="KW-1133">Transmembrane helix</keyword>
<feature type="transmembrane region" description="Helical" evidence="6">
    <location>
        <begin position="194"/>
        <end position="216"/>
    </location>
</feature>
<keyword evidence="2 6" id="KW-0812">Transmembrane</keyword>
<evidence type="ECO:0000256" key="1">
    <source>
        <dbReference type="ARBA" id="ARBA00004167"/>
    </source>
</evidence>
<dbReference type="InterPro" id="IPR051694">
    <property type="entry name" value="Immunoregulatory_rcpt-like"/>
</dbReference>
<dbReference type="OrthoDB" id="5101659at2759"/>
<organism evidence="8 9">
    <name type="scientific">Fusarium zealandicum</name>
    <dbReference type="NCBI Taxonomy" id="1053134"/>
    <lineage>
        <taxon>Eukaryota</taxon>
        <taxon>Fungi</taxon>
        <taxon>Dikarya</taxon>
        <taxon>Ascomycota</taxon>
        <taxon>Pezizomycotina</taxon>
        <taxon>Sordariomycetes</taxon>
        <taxon>Hypocreomycetidae</taxon>
        <taxon>Hypocreales</taxon>
        <taxon>Nectriaceae</taxon>
        <taxon>Fusarium</taxon>
        <taxon>Fusarium staphyleae species complex</taxon>
    </lineage>
</organism>
<feature type="signal peptide" evidence="7">
    <location>
        <begin position="1"/>
        <end position="20"/>
    </location>
</feature>
<dbReference type="GO" id="GO:0016020">
    <property type="term" value="C:membrane"/>
    <property type="evidence" value="ECO:0007669"/>
    <property type="project" value="UniProtKB-SubCell"/>
</dbReference>
<protein>
    <submittedName>
        <fullName evidence="8">Uncharacterized protein</fullName>
    </submittedName>
</protein>
<comment type="subcellular location">
    <subcellularLocation>
        <location evidence="1">Membrane</location>
        <topology evidence="1">Single-pass membrane protein</topology>
    </subcellularLocation>
</comment>
<feature type="compositionally biased region" description="Low complexity" evidence="5">
    <location>
        <begin position="174"/>
        <end position="186"/>
    </location>
</feature>
<feature type="chain" id="PRO_5034694920" evidence="7">
    <location>
        <begin position="21"/>
        <end position="236"/>
    </location>
</feature>
<comment type="caution">
    <text evidence="8">The sequence shown here is derived from an EMBL/GenBank/DDBJ whole genome shotgun (WGS) entry which is preliminary data.</text>
</comment>
<dbReference type="Proteomes" id="UP000635477">
    <property type="component" value="Unassembled WGS sequence"/>
</dbReference>
<accession>A0A8H4UUA1</accession>
<evidence type="ECO:0000256" key="3">
    <source>
        <dbReference type="ARBA" id="ARBA00022989"/>
    </source>
</evidence>
<dbReference type="GO" id="GO:0071944">
    <property type="term" value="C:cell periphery"/>
    <property type="evidence" value="ECO:0007669"/>
    <property type="project" value="UniProtKB-ARBA"/>
</dbReference>
<evidence type="ECO:0000313" key="9">
    <source>
        <dbReference type="Proteomes" id="UP000635477"/>
    </source>
</evidence>
<evidence type="ECO:0000256" key="2">
    <source>
        <dbReference type="ARBA" id="ARBA00022692"/>
    </source>
</evidence>